<protein>
    <submittedName>
        <fullName evidence="1">Uncharacterized protein</fullName>
    </submittedName>
</protein>
<keyword evidence="2" id="KW-1185">Reference proteome</keyword>
<name>A0ABR9SXR8_9PSED</name>
<dbReference type="EMBL" id="JADDUM010000182">
    <property type="protein sequence ID" value="MBE8593256.1"/>
    <property type="molecule type" value="Genomic_DNA"/>
</dbReference>
<dbReference type="Proteomes" id="UP000613075">
    <property type="component" value="Unassembled WGS sequence"/>
</dbReference>
<dbReference type="RefSeq" id="WP_193864271.1">
    <property type="nucleotide sequence ID" value="NZ_JADDUM010000182.1"/>
</dbReference>
<evidence type="ECO:0000313" key="2">
    <source>
        <dbReference type="Proteomes" id="UP000613075"/>
    </source>
</evidence>
<sequence>MKTKKINYDGRITADTTLNRNFSSTQVTLRRYSSPEGALLACDGVDESWDENFLVFLIPVEDQTSGTLEVSSQFHRNKARIHFNRYVGEMFVRGYADSGEITFEYNQSLNTLEGTYHFKVRQDDLGEAYGFLDGKFSVHPK</sequence>
<proteinExistence type="predicted"/>
<reference evidence="1 2" key="1">
    <citation type="submission" date="2020-10" db="EMBL/GenBank/DDBJ databases">
        <title>The draft genomes of Cyclamen pathogen Pseudomonas sp.</title>
        <authorList>
            <person name="Fujikawa T."/>
            <person name="Sawada H."/>
        </authorList>
    </citation>
    <scope>NUCLEOTIDE SEQUENCE [LARGE SCALE GENOMIC DNA]</scope>
    <source>
        <strain evidence="1 2">MAFF 301449</strain>
    </source>
</reference>
<organism evidence="1 2">
    <name type="scientific">Pseudomonas cyclaminis</name>
    <dbReference type="NCBI Taxonomy" id="2781239"/>
    <lineage>
        <taxon>Bacteria</taxon>
        <taxon>Pseudomonadati</taxon>
        <taxon>Pseudomonadota</taxon>
        <taxon>Gammaproteobacteria</taxon>
        <taxon>Pseudomonadales</taxon>
        <taxon>Pseudomonadaceae</taxon>
        <taxon>Pseudomonas</taxon>
    </lineage>
</organism>
<evidence type="ECO:0000313" key="1">
    <source>
        <dbReference type="EMBL" id="MBE8593256.1"/>
    </source>
</evidence>
<accession>A0ABR9SXR8</accession>
<gene>
    <name evidence="1" type="ORF">IQK56_21335</name>
</gene>
<comment type="caution">
    <text evidence="1">The sequence shown here is derived from an EMBL/GenBank/DDBJ whole genome shotgun (WGS) entry which is preliminary data.</text>
</comment>